<protein>
    <submittedName>
        <fullName evidence="10">Putative transporter</fullName>
    </submittedName>
</protein>
<feature type="transmembrane region" description="Helical" evidence="8">
    <location>
        <begin position="380"/>
        <end position="400"/>
    </location>
</feature>
<keyword evidence="3" id="KW-0813">Transport</keyword>
<keyword evidence="5 8" id="KW-0812">Transmembrane</keyword>
<dbReference type="SUPFAM" id="SSF116726">
    <property type="entry name" value="TrkA C-terminal domain-like"/>
    <property type="match status" value="2"/>
</dbReference>
<accession>A0A8J8FKE3</accession>
<dbReference type="Gene3D" id="3.30.70.1450">
    <property type="entry name" value="Regulator of K+ conductance, C-terminal domain"/>
    <property type="match status" value="1"/>
</dbReference>
<dbReference type="EMBL" id="WHPF01000010">
    <property type="protein sequence ID" value="NNV56649.1"/>
    <property type="molecule type" value="Genomic_DNA"/>
</dbReference>
<dbReference type="GO" id="GO:0008324">
    <property type="term" value="F:monoatomic cation transmembrane transporter activity"/>
    <property type="evidence" value="ECO:0007669"/>
    <property type="project" value="InterPro"/>
</dbReference>
<feature type="transmembrane region" description="Helical" evidence="8">
    <location>
        <begin position="39"/>
        <end position="60"/>
    </location>
</feature>
<dbReference type="NCBIfam" id="TIGR01625">
    <property type="entry name" value="YidE_YbjL_dupl"/>
    <property type="match status" value="2"/>
</dbReference>
<feature type="transmembrane region" description="Helical" evidence="8">
    <location>
        <begin position="168"/>
        <end position="191"/>
    </location>
</feature>
<reference evidence="10" key="1">
    <citation type="submission" date="2019-10" db="EMBL/GenBank/DDBJ databases">
        <title>Draft genome sequence of Panacibacter sp. KCS-6.</title>
        <authorList>
            <person name="Yim K.J."/>
        </authorList>
    </citation>
    <scope>NUCLEOTIDE SEQUENCE</scope>
    <source>
        <strain evidence="10">KCS-6</strain>
    </source>
</reference>
<dbReference type="Pfam" id="PF06826">
    <property type="entry name" value="Asp-Al_Ex"/>
    <property type="match status" value="2"/>
</dbReference>
<feature type="transmembrane region" description="Helical" evidence="8">
    <location>
        <begin position="470"/>
        <end position="489"/>
    </location>
</feature>
<feature type="transmembrane region" description="Helical" evidence="8">
    <location>
        <begin position="72"/>
        <end position="92"/>
    </location>
</feature>
<evidence type="ECO:0000313" key="10">
    <source>
        <dbReference type="EMBL" id="NNV56649.1"/>
    </source>
</evidence>
<organism evidence="10 11">
    <name type="scientific">Limnovirga soli</name>
    <dbReference type="NCBI Taxonomy" id="2656915"/>
    <lineage>
        <taxon>Bacteria</taxon>
        <taxon>Pseudomonadati</taxon>
        <taxon>Bacteroidota</taxon>
        <taxon>Chitinophagia</taxon>
        <taxon>Chitinophagales</taxon>
        <taxon>Chitinophagaceae</taxon>
        <taxon>Limnovirga</taxon>
    </lineage>
</organism>
<dbReference type="PANTHER" id="PTHR30445">
    <property type="entry name" value="K(+)_H(+) ANTIPORTER SUBUNIT KHTT"/>
    <property type="match status" value="1"/>
</dbReference>
<dbReference type="PROSITE" id="PS51202">
    <property type="entry name" value="RCK_C"/>
    <property type="match status" value="2"/>
</dbReference>
<feature type="transmembrane region" description="Helical" evidence="8">
    <location>
        <begin position="15"/>
        <end position="32"/>
    </location>
</feature>
<dbReference type="GO" id="GO:0006813">
    <property type="term" value="P:potassium ion transport"/>
    <property type="evidence" value="ECO:0007669"/>
    <property type="project" value="InterPro"/>
</dbReference>
<keyword evidence="4" id="KW-1003">Cell membrane</keyword>
<gene>
    <name evidence="10" type="ORF">GD597_14350</name>
</gene>
<evidence type="ECO:0000256" key="5">
    <source>
        <dbReference type="ARBA" id="ARBA00022692"/>
    </source>
</evidence>
<dbReference type="AlphaFoldDB" id="A0A8J8FKE3"/>
<sequence length="558" mass="60381">MNWIIELFSNHSSPAYIILVYAIVIFSGVLLGKLGYKGLSFGIACVLFTGIIMGNFGFSIDEHVLEYIKDFGLILFVYTMGLQVGPGFFASLKKQGLTLNLLAILCIFLSVAVVIVIFFLTDIPIPSLVGLMSGAVTNTPGLGAAQQTVKDLAILHTNLNNIPSLGSYYAIAYPGGVIGIILVVIILKWVFKINIEKEKAAYEEKTKSSSPKPEKITLRVENPALVGKAVKTIFDTIQTKFVVTRIMHNNVISPGTKDTILHENDFVRIVANPADMERLKTLIGSECNEDLYSTDVSLVTKKINVTRKEVCTHPLSELDVINHHGVTISRVFRSGIEFIPNGHTRLQFGDIVTVIGYENHVDELAKEFGNSKKQLSEPNIAGLFIGIAIGVIFGSIPLAFPGIPVPVKLGLAGGPLIAAILISRYGSLFPITSYVTQSANYMVREIGIVLFLSSVGLKAGPAFVQTILSSQGLTLVLLGLCITIIPLIITSLVGKFFCKLNFLEIFGLLAGASTDPPALSFTTKMVGSDAPAIVYASVYPLTMFLRILVAQIIILIFV</sequence>
<evidence type="ECO:0000259" key="9">
    <source>
        <dbReference type="PROSITE" id="PS51202"/>
    </source>
</evidence>
<evidence type="ECO:0000313" key="11">
    <source>
        <dbReference type="Proteomes" id="UP000598971"/>
    </source>
</evidence>
<name>A0A8J8FKE3_9BACT</name>
<dbReference type="InterPro" id="IPR050144">
    <property type="entry name" value="AAE_transporter"/>
</dbReference>
<evidence type="ECO:0000256" key="1">
    <source>
        <dbReference type="ARBA" id="ARBA00004651"/>
    </source>
</evidence>
<evidence type="ECO:0000256" key="2">
    <source>
        <dbReference type="ARBA" id="ARBA00009854"/>
    </source>
</evidence>
<feature type="domain" description="RCK C-terminal" evidence="9">
    <location>
        <begin position="200"/>
        <end position="285"/>
    </location>
</feature>
<proteinExistence type="inferred from homology"/>
<evidence type="ECO:0000256" key="8">
    <source>
        <dbReference type="SAM" id="Phobius"/>
    </source>
</evidence>
<keyword evidence="6 8" id="KW-1133">Transmembrane helix</keyword>
<feature type="domain" description="RCK C-terminal" evidence="9">
    <location>
        <begin position="286"/>
        <end position="370"/>
    </location>
</feature>
<dbReference type="InterPro" id="IPR036721">
    <property type="entry name" value="RCK_C_sf"/>
</dbReference>
<dbReference type="GO" id="GO:0005886">
    <property type="term" value="C:plasma membrane"/>
    <property type="evidence" value="ECO:0007669"/>
    <property type="project" value="UniProtKB-SubCell"/>
</dbReference>
<comment type="similarity">
    <text evidence="2">Belongs to the AAE transporter (TC 2.A.81) family.</text>
</comment>
<dbReference type="Pfam" id="PF02080">
    <property type="entry name" value="TrkA_C"/>
    <property type="match status" value="2"/>
</dbReference>
<dbReference type="InterPro" id="IPR006512">
    <property type="entry name" value="YidE_YbjL"/>
</dbReference>
<feature type="transmembrane region" description="Helical" evidence="8">
    <location>
        <begin position="412"/>
        <end position="434"/>
    </location>
</feature>
<evidence type="ECO:0000256" key="6">
    <source>
        <dbReference type="ARBA" id="ARBA00022989"/>
    </source>
</evidence>
<dbReference type="Proteomes" id="UP000598971">
    <property type="component" value="Unassembled WGS sequence"/>
</dbReference>
<dbReference type="NCBIfam" id="NF003007">
    <property type="entry name" value="PRK03818.1"/>
    <property type="match status" value="1"/>
</dbReference>
<keyword evidence="11" id="KW-1185">Reference proteome</keyword>
<evidence type="ECO:0000256" key="7">
    <source>
        <dbReference type="ARBA" id="ARBA00023136"/>
    </source>
</evidence>
<comment type="subcellular location">
    <subcellularLocation>
        <location evidence="1">Cell membrane</location>
        <topology evidence="1">Multi-pass membrane protein</topology>
    </subcellularLocation>
</comment>
<dbReference type="RefSeq" id="WP_171608595.1">
    <property type="nucleotide sequence ID" value="NZ_WHPF01000010.1"/>
</dbReference>
<evidence type="ECO:0000256" key="4">
    <source>
        <dbReference type="ARBA" id="ARBA00022475"/>
    </source>
</evidence>
<keyword evidence="7 8" id="KW-0472">Membrane</keyword>
<dbReference type="PANTHER" id="PTHR30445:SF3">
    <property type="entry name" value="TRANSPORT PROTEIN YIDE-RELATED"/>
    <property type="match status" value="1"/>
</dbReference>
<comment type="caution">
    <text evidence="10">The sequence shown here is derived from an EMBL/GenBank/DDBJ whole genome shotgun (WGS) entry which is preliminary data.</text>
</comment>
<evidence type="ECO:0000256" key="3">
    <source>
        <dbReference type="ARBA" id="ARBA00022448"/>
    </source>
</evidence>
<feature type="transmembrane region" description="Helical" evidence="8">
    <location>
        <begin position="533"/>
        <end position="557"/>
    </location>
</feature>
<dbReference type="InterPro" id="IPR006037">
    <property type="entry name" value="RCK_C"/>
</dbReference>
<feature type="transmembrane region" description="Helical" evidence="8">
    <location>
        <begin position="446"/>
        <end position="464"/>
    </location>
</feature>
<feature type="transmembrane region" description="Helical" evidence="8">
    <location>
        <begin position="99"/>
        <end position="120"/>
    </location>
</feature>